<protein>
    <submittedName>
        <fullName evidence="1">Uncharacterized protein</fullName>
    </submittedName>
</protein>
<dbReference type="EMBL" id="CP003096">
    <property type="protein sequence ID" value="AER66124.1"/>
    <property type="molecule type" value="Genomic_DNA"/>
</dbReference>
<proteinExistence type="predicted"/>
<dbReference type="STRING" id="580340.Tlie_0389"/>
<organism evidence="1 2">
    <name type="scientific">Thermovirga lienii (strain ATCC BAA-1197 / DSM 17291 / Cas60314)</name>
    <dbReference type="NCBI Taxonomy" id="580340"/>
    <lineage>
        <taxon>Bacteria</taxon>
        <taxon>Thermotogati</taxon>
        <taxon>Synergistota</taxon>
        <taxon>Synergistia</taxon>
        <taxon>Synergistales</taxon>
        <taxon>Thermovirgaceae</taxon>
        <taxon>Thermovirga</taxon>
    </lineage>
</organism>
<dbReference type="KEGG" id="tli:Tlie_0389"/>
<dbReference type="HOGENOM" id="CLU_456095_0_0_0"/>
<keyword evidence="2" id="KW-1185">Reference proteome</keyword>
<gene>
    <name evidence="1" type="ordered locus">Tlie_0389</name>
</gene>
<evidence type="ECO:0000313" key="1">
    <source>
        <dbReference type="EMBL" id="AER66124.1"/>
    </source>
</evidence>
<name>G7V790_THELD</name>
<dbReference type="AlphaFoldDB" id="G7V790"/>
<dbReference type="Proteomes" id="UP000005868">
    <property type="component" value="Chromosome"/>
</dbReference>
<dbReference type="eggNOG" id="COG3115">
    <property type="taxonomic scope" value="Bacteria"/>
</dbReference>
<sequence>MKSNHPRTKYMIPVLLLLVALLAAPLPAFGAMGEIESLRFSDMSSDLISLDGTKSPDGTPEAHFVVSIKGIGALSNVEIRALGTGQTWGRSSNKMLIQDSKGEILMEPGGSVPLLPFLGFLTLHIYIADNGEAFSVSQQYEVTVTFLDGSTAKGRVAVEEQGTSPPGETFPMEVVNLGIGNQDLTRRSEVIQPDGFRDAHFRVRFNAISVVTEIVVRNLDGTSSAWDTVPGNGIWGICVVKDGDIKNRSDGSVLFTVEGDTTLDLWFSDNGSVNGGDTSYEVIVKLNDGTTLRGSTPPYSQPSSTPGSETIVSAWLYTPSEVDITNKGETLGGDGEPDWLIKAELKGKNRIISFIVRGDDETSEWDTLPQNGKWLIGVTDSQGNIINNERGAVSIPFDGTLKVNLWISDNGSLSQGNTSYKLIAVAEDGRIYERKIIRTITLEEPLPPKITATKEAKARFLGKGPKNYLRKGEVSSLLEPPDANVDAHVELALSNVNGTIKSITIQKMGGGGLKWDTIPGNGNWNIVVTKTASGGILSNADGSISLTVSGNTTLHLWLADDGVFGSKPDLFEVIITMADGRKIRTPIH</sequence>
<evidence type="ECO:0000313" key="2">
    <source>
        <dbReference type="Proteomes" id="UP000005868"/>
    </source>
</evidence>
<reference evidence="1 2" key="2">
    <citation type="journal article" date="2012" name="Stand. Genomic Sci.">
        <title>Genome sequence of the moderately thermophilic, amino-acid-degrading and sulfur-reducing bacterium Thermovirga lienii type strain (Cas60314(T)).</title>
        <authorList>
            <person name="Goker M."/>
            <person name="Saunders E."/>
            <person name="Lapidus A."/>
            <person name="Nolan M."/>
            <person name="Lucas S."/>
            <person name="Hammon N."/>
            <person name="Deshpande S."/>
            <person name="Cheng J.F."/>
            <person name="Han C."/>
            <person name="Tapia R."/>
            <person name="Goodwin L.A."/>
            <person name="Pitluck S."/>
            <person name="Liolios K."/>
            <person name="Mavromatis K."/>
            <person name="Pagani I."/>
            <person name="Ivanova N."/>
            <person name="Mikhailova N."/>
            <person name="Pati A."/>
            <person name="Chen A."/>
            <person name="Palaniappan K."/>
            <person name="Land M."/>
            <person name="Chang Y.J."/>
            <person name="Jeffries C.D."/>
            <person name="Brambilla E.M."/>
            <person name="Rohde M."/>
            <person name="Spring S."/>
            <person name="Detter J.C."/>
            <person name="Woyke T."/>
            <person name="Bristow J."/>
            <person name="Eisen J.A."/>
            <person name="Markowitz V."/>
            <person name="Hugenholtz P."/>
            <person name="Kyrpides N.C."/>
            <person name="Klenk H.P."/>
        </authorList>
    </citation>
    <scope>NUCLEOTIDE SEQUENCE [LARGE SCALE GENOMIC DNA]</scope>
    <source>
        <strain evidence="2">ATCC BAA-1197 / DSM 17291 / Cas60314</strain>
    </source>
</reference>
<reference evidence="2" key="1">
    <citation type="submission" date="2011-10" db="EMBL/GenBank/DDBJ databases">
        <title>The complete genome of chromosome of Thermovirga lienii DSM 17291.</title>
        <authorList>
            <consortium name="US DOE Joint Genome Institute (JGI-PGF)"/>
            <person name="Lucas S."/>
            <person name="Copeland A."/>
            <person name="Lapidus A."/>
            <person name="Glavina del Rio T."/>
            <person name="Dalin E."/>
            <person name="Tice H."/>
            <person name="Bruce D."/>
            <person name="Goodwin L."/>
            <person name="Pitluck S."/>
            <person name="Peters L."/>
            <person name="Mikhailova N."/>
            <person name="Saunders E."/>
            <person name="Kyrpides N."/>
            <person name="Mavromatis K."/>
            <person name="Ivanova N."/>
            <person name="Last F.I."/>
            <person name="Brettin T."/>
            <person name="Detter J.C."/>
            <person name="Han C."/>
            <person name="Larimer F."/>
            <person name="Land M."/>
            <person name="Hauser L."/>
            <person name="Markowitz V."/>
            <person name="Cheng J.-F."/>
            <person name="Hugenholtz P."/>
            <person name="Woyke T."/>
            <person name="Wu D."/>
            <person name="Spring S."/>
            <person name="Schroeder M."/>
            <person name="Brambilla E.-M."/>
            <person name="Klenk H.-P."/>
            <person name="Eisen J.A."/>
        </authorList>
    </citation>
    <scope>NUCLEOTIDE SEQUENCE [LARGE SCALE GENOMIC DNA]</scope>
    <source>
        <strain evidence="2">ATCC BAA-1197 / DSM 17291 / Cas60314</strain>
    </source>
</reference>
<accession>G7V790</accession>